<proteinExistence type="predicted"/>
<feature type="transmembrane region" description="Helical" evidence="1">
    <location>
        <begin position="43"/>
        <end position="64"/>
    </location>
</feature>
<dbReference type="RefSeq" id="WP_216439188.1">
    <property type="nucleotide sequence ID" value="NZ_JAHLQF010000002.1"/>
</dbReference>
<dbReference type="InterPro" id="IPR047218">
    <property type="entry name" value="YocR/YhdH-like"/>
</dbReference>
<dbReference type="InterPro" id="IPR000175">
    <property type="entry name" value="Na/ntran_symport"/>
</dbReference>
<dbReference type="PROSITE" id="PS50267">
    <property type="entry name" value="NA_NEUROTRAN_SYMP_3"/>
    <property type="match status" value="1"/>
</dbReference>
<feature type="transmembrane region" description="Helical" evidence="1">
    <location>
        <begin position="144"/>
        <end position="163"/>
    </location>
</feature>
<feature type="transmembrane region" description="Helical" evidence="1">
    <location>
        <begin position="370"/>
        <end position="390"/>
    </location>
</feature>
<keyword evidence="1" id="KW-0472">Membrane</keyword>
<dbReference type="Pfam" id="PF00209">
    <property type="entry name" value="SNF"/>
    <property type="match status" value="2"/>
</dbReference>
<name>A0ABS6EHL3_9CLOT</name>
<comment type="caution">
    <text evidence="2">The sequence shown here is derived from an EMBL/GenBank/DDBJ whole genome shotgun (WGS) entry which is preliminary data.</text>
</comment>
<feature type="transmembrane region" description="Helical" evidence="1">
    <location>
        <begin position="417"/>
        <end position="436"/>
    </location>
</feature>
<feature type="transmembrane region" description="Helical" evidence="1">
    <location>
        <begin position="215"/>
        <end position="239"/>
    </location>
</feature>
<dbReference type="Proteomes" id="UP000726170">
    <property type="component" value="Unassembled WGS sequence"/>
</dbReference>
<evidence type="ECO:0000256" key="1">
    <source>
        <dbReference type="SAM" id="Phobius"/>
    </source>
</evidence>
<feature type="transmembrane region" description="Helical" evidence="1">
    <location>
        <begin position="341"/>
        <end position="358"/>
    </location>
</feature>
<feature type="transmembrane region" description="Helical" evidence="1">
    <location>
        <begin position="259"/>
        <end position="279"/>
    </location>
</feature>
<gene>
    <name evidence="2" type="ORF">KQI86_10320</name>
</gene>
<dbReference type="PANTHER" id="PTHR42948">
    <property type="entry name" value="TRANSPORTER"/>
    <property type="match status" value="1"/>
</dbReference>
<feature type="transmembrane region" description="Helical" evidence="1">
    <location>
        <begin position="90"/>
        <end position="114"/>
    </location>
</feature>
<feature type="transmembrane region" description="Helical" evidence="1">
    <location>
        <begin position="12"/>
        <end position="31"/>
    </location>
</feature>
<organism evidence="2 3">
    <name type="scientific">Clostridium mobile</name>
    <dbReference type="NCBI Taxonomy" id="2841512"/>
    <lineage>
        <taxon>Bacteria</taxon>
        <taxon>Bacillati</taxon>
        <taxon>Bacillota</taxon>
        <taxon>Clostridia</taxon>
        <taxon>Eubacteriales</taxon>
        <taxon>Clostridiaceae</taxon>
        <taxon>Clostridium</taxon>
    </lineage>
</organism>
<keyword evidence="1" id="KW-1133">Transmembrane helix</keyword>
<dbReference type="EMBL" id="JAHLQF010000002">
    <property type="protein sequence ID" value="MBU5484728.1"/>
    <property type="molecule type" value="Genomic_DNA"/>
</dbReference>
<sequence length="437" mass="48066">MVERESFTSKLGFVLSCLGSAVGLGNIWMFPWKLGQYGGAAFLIPYFICVFLLGSTGLVGEFAFGRSRKSGSLQGIKEVFNERGKKGGKLLSFIPIMAVAGTLVFYGVVVGWVFKYFYASLKGEFFTEDMGSFFANFAGTKSSIPWHFIAMAFTLAIVAFGVIKGIERMNKIMMPALFIIFTVLVIRVSTLPNAIEGVKYLLIPRWEYLLKPITWVMALGQAFFSVSLNGAGMVVYGSYLKEDVNIPKASMQVAIFDTLSALLAAFIVIPAAFAFGLNPEAGPSLLFITMPYIFKSMPFGYYFGILFFLSVIFASVSSIINMLEATSEAFMSIFKANRLKSSIIITLIAFIIGIQLDLSMDRFGMWSDFVTIYLAPIGALVAAITFFWVYGMDNALKDINLGAEKPLGKWFQPLAKFVLPIASILVLIFGIIYNGIG</sequence>
<dbReference type="NCBIfam" id="NF037979">
    <property type="entry name" value="Na_transp"/>
    <property type="match status" value="1"/>
</dbReference>
<dbReference type="PANTHER" id="PTHR42948:SF1">
    <property type="entry name" value="TRANSPORTER"/>
    <property type="match status" value="1"/>
</dbReference>
<keyword evidence="3" id="KW-1185">Reference proteome</keyword>
<dbReference type="CDD" id="cd10336">
    <property type="entry name" value="SLC6sbd_Tyt1-Like"/>
    <property type="match status" value="1"/>
</dbReference>
<evidence type="ECO:0000313" key="2">
    <source>
        <dbReference type="EMBL" id="MBU5484728.1"/>
    </source>
</evidence>
<evidence type="ECO:0000313" key="3">
    <source>
        <dbReference type="Proteomes" id="UP000726170"/>
    </source>
</evidence>
<feature type="transmembrane region" description="Helical" evidence="1">
    <location>
        <begin position="299"/>
        <end position="320"/>
    </location>
</feature>
<keyword evidence="1" id="KW-0812">Transmembrane</keyword>
<accession>A0ABS6EHL3</accession>
<reference evidence="2 3" key="1">
    <citation type="submission" date="2021-06" db="EMBL/GenBank/DDBJ databases">
        <authorList>
            <person name="Sun Q."/>
            <person name="Li D."/>
        </authorList>
    </citation>
    <scope>NUCLEOTIDE SEQUENCE [LARGE SCALE GENOMIC DNA]</scope>
    <source>
        <strain evidence="2 3">MSJ-11</strain>
    </source>
</reference>
<feature type="transmembrane region" description="Helical" evidence="1">
    <location>
        <begin position="175"/>
        <end position="195"/>
    </location>
</feature>
<protein>
    <submittedName>
        <fullName evidence="2">Sodium-dependent transporter</fullName>
    </submittedName>
</protein>